<dbReference type="GO" id="GO:0000160">
    <property type="term" value="P:phosphorelay signal transduction system"/>
    <property type="evidence" value="ECO:0007669"/>
    <property type="project" value="InterPro"/>
</dbReference>
<feature type="domain" description="HTH luxR-type" evidence="3">
    <location>
        <begin position="134"/>
        <end position="199"/>
    </location>
</feature>
<dbReference type="Pfam" id="PF00196">
    <property type="entry name" value="GerE"/>
    <property type="match status" value="1"/>
</dbReference>
<comment type="caution">
    <text evidence="5">The sequence shown here is derived from an EMBL/GenBank/DDBJ whole genome shotgun (WGS) entry which is preliminary data.</text>
</comment>
<dbReference type="Pfam" id="PF00072">
    <property type="entry name" value="Response_reg"/>
    <property type="match status" value="1"/>
</dbReference>
<dbReference type="InterPro" id="IPR001789">
    <property type="entry name" value="Sig_transdc_resp-reg_receiver"/>
</dbReference>
<dbReference type="CDD" id="cd06170">
    <property type="entry name" value="LuxR_C_like"/>
    <property type="match status" value="1"/>
</dbReference>
<feature type="domain" description="Response regulatory" evidence="4">
    <location>
        <begin position="3"/>
        <end position="119"/>
    </location>
</feature>
<dbReference type="InterPro" id="IPR016032">
    <property type="entry name" value="Sig_transdc_resp-reg_C-effctor"/>
</dbReference>
<dbReference type="InterPro" id="IPR011006">
    <property type="entry name" value="CheY-like_superfamily"/>
</dbReference>
<evidence type="ECO:0000256" key="1">
    <source>
        <dbReference type="ARBA" id="ARBA00023125"/>
    </source>
</evidence>
<dbReference type="InterPro" id="IPR039420">
    <property type="entry name" value="WalR-like"/>
</dbReference>
<proteinExistence type="predicted"/>
<dbReference type="SMART" id="SM00421">
    <property type="entry name" value="HTH_LUXR"/>
    <property type="match status" value="1"/>
</dbReference>
<keyword evidence="1" id="KW-0238">DNA-binding</keyword>
<dbReference type="SUPFAM" id="SSF46894">
    <property type="entry name" value="C-terminal effector domain of the bipartite response regulators"/>
    <property type="match status" value="1"/>
</dbReference>
<dbReference type="GO" id="GO:0003677">
    <property type="term" value="F:DNA binding"/>
    <property type="evidence" value="ECO:0007669"/>
    <property type="project" value="UniProtKB-KW"/>
</dbReference>
<dbReference type="SMART" id="SM00448">
    <property type="entry name" value="REC"/>
    <property type="match status" value="1"/>
</dbReference>
<organism evidence="5 6">
    <name type="scientific">Candidatus Nephthysia bennettiae</name>
    <dbReference type="NCBI Taxonomy" id="3127016"/>
    <lineage>
        <taxon>Bacteria</taxon>
        <taxon>Bacillati</taxon>
        <taxon>Candidatus Dormiibacterota</taxon>
        <taxon>Candidatus Dormibacteria</taxon>
        <taxon>Candidatus Dormibacterales</taxon>
        <taxon>Candidatus Dormibacteraceae</taxon>
        <taxon>Candidatus Nephthysia</taxon>
    </lineage>
</organism>
<evidence type="ECO:0000313" key="5">
    <source>
        <dbReference type="EMBL" id="MBJ7597435.1"/>
    </source>
</evidence>
<dbReference type="GO" id="GO:0006355">
    <property type="term" value="P:regulation of DNA-templated transcription"/>
    <property type="evidence" value="ECO:0007669"/>
    <property type="project" value="InterPro"/>
</dbReference>
<dbReference type="Gene3D" id="3.40.50.2300">
    <property type="match status" value="1"/>
</dbReference>
<dbReference type="PROSITE" id="PS50110">
    <property type="entry name" value="RESPONSE_REGULATORY"/>
    <property type="match status" value="1"/>
</dbReference>
<accession>A0A934K822</accession>
<gene>
    <name evidence="5" type="ORF">JF922_05035</name>
</gene>
<keyword evidence="2" id="KW-0597">Phosphoprotein</keyword>
<dbReference type="PANTHER" id="PTHR43214:SF42">
    <property type="entry name" value="TRANSCRIPTIONAL REGULATORY PROTEIN DESR"/>
    <property type="match status" value="1"/>
</dbReference>
<dbReference type="AlphaFoldDB" id="A0A934K822"/>
<dbReference type="PROSITE" id="PS50043">
    <property type="entry name" value="HTH_LUXR_2"/>
    <property type="match status" value="1"/>
</dbReference>
<dbReference type="RefSeq" id="WP_338199652.1">
    <property type="nucleotide sequence ID" value="NZ_JAEKNR010000061.1"/>
</dbReference>
<dbReference type="EMBL" id="JAEKNR010000061">
    <property type="protein sequence ID" value="MBJ7597435.1"/>
    <property type="molecule type" value="Genomic_DNA"/>
</dbReference>
<sequence length="201" mass="21472">MIRILIAEDQSLIRAAIGQLLEAQGGFQVVAEVGRGDQVLAAALETRPDVALLDIEMPGEDGIKCAAQLRDHLPDCRILILTVFGRPGYLQRALENGALGFILKDSSPQQLARAVRQTAAGERVVDPKLAVLAIAEGASPLTVRERDVLSLSLTGVGVGDIARKLNLGEGTVRNYLSTAIQKLNARNRTEAAMVASEKGWL</sequence>
<evidence type="ECO:0000259" key="4">
    <source>
        <dbReference type="PROSITE" id="PS50110"/>
    </source>
</evidence>
<keyword evidence="6" id="KW-1185">Reference proteome</keyword>
<dbReference type="PANTHER" id="PTHR43214">
    <property type="entry name" value="TWO-COMPONENT RESPONSE REGULATOR"/>
    <property type="match status" value="1"/>
</dbReference>
<dbReference type="Proteomes" id="UP000612893">
    <property type="component" value="Unassembled WGS sequence"/>
</dbReference>
<dbReference type="SUPFAM" id="SSF52172">
    <property type="entry name" value="CheY-like"/>
    <property type="match status" value="1"/>
</dbReference>
<evidence type="ECO:0000259" key="3">
    <source>
        <dbReference type="PROSITE" id="PS50043"/>
    </source>
</evidence>
<name>A0A934K822_9BACT</name>
<reference evidence="5" key="1">
    <citation type="submission" date="2020-10" db="EMBL/GenBank/DDBJ databases">
        <title>Ca. Dormibacterota MAGs.</title>
        <authorList>
            <person name="Montgomery K."/>
        </authorList>
    </citation>
    <scope>NUCLEOTIDE SEQUENCE [LARGE SCALE GENOMIC DNA]</scope>
    <source>
        <strain evidence="5">SC8812_S17_10</strain>
    </source>
</reference>
<dbReference type="InterPro" id="IPR000792">
    <property type="entry name" value="Tscrpt_reg_LuxR_C"/>
</dbReference>
<feature type="modified residue" description="4-aspartylphosphate" evidence="2">
    <location>
        <position position="54"/>
    </location>
</feature>
<protein>
    <submittedName>
        <fullName evidence="5">Response regulator transcription factor</fullName>
    </submittedName>
</protein>
<evidence type="ECO:0000313" key="6">
    <source>
        <dbReference type="Proteomes" id="UP000612893"/>
    </source>
</evidence>
<dbReference type="PRINTS" id="PR00038">
    <property type="entry name" value="HTHLUXR"/>
</dbReference>
<evidence type="ECO:0000256" key="2">
    <source>
        <dbReference type="PROSITE-ProRule" id="PRU00169"/>
    </source>
</evidence>